<evidence type="ECO:0000313" key="1">
    <source>
        <dbReference type="EMBL" id="SMG44560.1"/>
    </source>
</evidence>
<name>A0A1X7KTK9_9BACL</name>
<dbReference type="Proteomes" id="UP000193834">
    <property type="component" value="Unassembled WGS sequence"/>
</dbReference>
<reference evidence="1 2" key="1">
    <citation type="submission" date="2017-04" db="EMBL/GenBank/DDBJ databases">
        <authorList>
            <person name="Afonso C.L."/>
            <person name="Miller P.J."/>
            <person name="Scott M.A."/>
            <person name="Spackman E."/>
            <person name="Goraichik I."/>
            <person name="Dimitrov K.M."/>
            <person name="Suarez D.L."/>
            <person name="Swayne D.E."/>
        </authorList>
    </citation>
    <scope>NUCLEOTIDE SEQUENCE [LARGE SCALE GENOMIC DNA]</scope>
    <source>
        <strain evidence="1 2">11</strain>
    </source>
</reference>
<proteinExistence type="predicted"/>
<dbReference type="RefSeq" id="WP_244903395.1">
    <property type="nucleotide sequence ID" value="NZ_FXAZ01000003.1"/>
</dbReference>
<dbReference type="STRING" id="1852522.SAMN06295960_2670"/>
<sequence length="177" mass="20892">MQPRRFVIEAIMLAIYGHLLDPKRPVQYIIPYTSVMELYEIRESGERVMPDPEEDRLAKRYIHELLDYFESEMNNKKIKRALSQPWKSSQPLLLESNASCIVVNAMDNMQYGELFDPIETELILTSIREQAPLLTDQFELISRLIEHEVPVPIYDVDDFEYALEHDLEHDHYRLGKP</sequence>
<evidence type="ECO:0000313" key="2">
    <source>
        <dbReference type="Proteomes" id="UP000193834"/>
    </source>
</evidence>
<protein>
    <recommendedName>
        <fullName evidence="3">ADP-heptose synthase</fullName>
    </recommendedName>
</protein>
<gene>
    <name evidence="1" type="ORF">SAMN06295960_2670</name>
</gene>
<keyword evidence="2" id="KW-1185">Reference proteome</keyword>
<dbReference type="AlphaFoldDB" id="A0A1X7KTK9"/>
<dbReference type="EMBL" id="FXAZ01000003">
    <property type="protein sequence ID" value="SMG44560.1"/>
    <property type="molecule type" value="Genomic_DNA"/>
</dbReference>
<accession>A0A1X7KTK9</accession>
<organism evidence="1 2">
    <name type="scientific">Paenibacillus aquistagni</name>
    <dbReference type="NCBI Taxonomy" id="1852522"/>
    <lineage>
        <taxon>Bacteria</taxon>
        <taxon>Bacillati</taxon>
        <taxon>Bacillota</taxon>
        <taxon>Bacilli</taxon>
        <taxon>Bacillales</taxon>
        <taxon>Paenibacillaceae</taxon>
        <taxon>Paenibacillus</taxon>
    </lineage>
</organism>
<evidence type="ECO:0008006" key="3">
    <source>
        <dbReference type="Google" id="ProtNLM"/>
    </source>
</evidence>